<accession>A0A317JNI6</accession>
<reference evidence="1 2" key="1">
    <citation type="submission" date="2018-02" db="EMBL/GenBank/DDBJ databases">
        <title>Genomic Reconstructions from Amazon Rainforest and Pasture Soil Reveal Novel Insights into the Physiology of Candidate Phyla in Tropical Sites.</title>
        <authorList>
            <person name="Kroeger M.E."/>
            <person name="Delmont T."/>
            <person name="Eren A.M."/>
            <person name="Guo J."/>
            <person name="Meyer K.M."/>
            <person name="Khan K."/>
            <person name="Rodrigues J.L.M."/>
            <person name="Bohannan B.J.M."/>
            <person name="Tringe S."/>
            <person name="Borges C.D."/>
            <person name="Tiedje J."/>
            <person name="Tsai S.M."/>
            <person name="Nusslein K."/>
        </authorList>
    </citation>
    <scope>NUCLEOTIDE SEQUENCE [LARGE SCALE GENOMIC DNA]</scope>
    <source>
        <strain evidence="1">Amazon FNV 2010 28 9</strain>
    </source>
</reference>
<sequence>MDRHPDIKQIPDLFLEQDKVWELLSIQDRAFVIRLASIAEDSSAGTNSAVQIFLKNIKKLREYRFECGIFYYDLSRLLAQRKIAQTGMQANLPASYEQMYGDPGFELTSKDTEAFFDDPTLREALHMKELWDQCWAKGKPVYDPFK</sequence>
<comment type="caution">
    <text evidence="1">The sequence shown here is derived from an EMBL/GenBank/DDBJ whole genome shotgun (WGS) entry which is preliminary data.</text>
</comment>
<evidence type="ECO:0000313" key="2">
    <source>
        <dbReference type="Proteomes" id="UP000246104"/>
    </source>
</evidence>
<gene>
    <name evidence="1" type="ORF">C5B42_05235</name>
</gene>
<protein>
    <submittedName>
        <fullName evidence="1">Uncharacterized protein</fullName>
    </submittedName>
</protein>
<proteinExistence type="predicted"/>
<dbReference type="EMBL" id="PSRQ01000058">
    <property type="protein sequence ID" value="PWU22703.1"/>
    <property type="molecule type" value="Genomic_DNA"/>
</dbReference>
<evidence type="ECO:0000313" key="1">
    <source>
        <dbReference type="EMBL" id="PWU22703.1"/>
    </source>
</evidence>
<organism evidence="1 2">
    <name type="scientific">Candidatus Cerribacteria bacterium 'Amazon FNV 2010 28 9'</name>
    <dbReference type="NCBI Taxonomy" id="2081795"/>
    <lineage>
        <taxon>Bacteria</taxon>
        <taxon>Candidatus Cerribacteria</taxon>
    </lineage>
</organism>
<name>A0A317JNI6_9BACT</name>
<dbReference type="Proteomes" id="UP000246104">
    <property type="component" value="Unassembled WGS sequence"/>
</dbReference>
<dbReference type="AlphaFoldDB" id="A0A317JNI6"/>